<dbReference type="PANTHER" id="PTHR23222:SF0">
    <property type="entry name" value="PROHIBITIN 1"/>
    <property type="match status" value="1"/>
</dbReference>
<dbReference type="InterPro" id="IPR001107">
    <property type="entry name" value="Band_7"/>
</dbReference>
<dbReference type="SUPFAM" id="SSF117892">
    <property type="entry name" value="Band 7/SPFH domain"/>
    <property type="match status" value="1"/>
</dbReference>
<dbReference type="GO" id="GO:0007005">
    <property type="term" value="P:mitochondrion organization"/>
    <property type="evidence" value="ECO:0007669"/>
    <property type="project" value="TreeGrafter"/>
</dbReference>
<dbReference type="Pfam" id="PF01145">
    <property type="entry name" value="Band_7"/>
    <property type="match status" value="1"/>
</dbReference>
<organism evidence="4 5">
    <name type="scientific">Nannochloropsis salina CCMP1776</name>
    <dbReference type="NCBI Taxonomy" id="1027361"/>
    <lineage>
        <taxon>Eukaryota</taxon>
        <taxon>Sar</taxon>
        <taxon>Stramenopiles</taxon>
        <taxon>Ochrophyta</taxon>
        <taxon>Eustigmatophyceae</taxon>
        <taxon>Eustigmatales</taxon>
        <taxon>Monodopsidaceae</taxon>
        <taxon>Microchloropsis</taxon>
        <taxon>Microchloropsis salina</taxon>
    </lineage>
</organism>
<proteinExistence type="inferred from homology"/>
<dbReference type="CDD" id="cd03401">
    <property type="entry name" value="SPFH_prohibitin"/>
    <property type="match status" value="1"/>
</dbReference>
<evidence type="ECO:0000313" key="5">
    <source>
        <dbReference type="Proteomes" id="UP000355283"/>
    </source>
</evidence>
<evidence type="ECO:0000259" key="3">
    <source>
        <dbReference type="SMART" id="SM00244"/>
    </source>
</evidence>
<dbReference type="InterPro" id="IPR000163">
    <property type="entry name" value="Prohibitin"/>
</dbReference>
<keyword evidence="2" id="KW-0496">Mitochondrion</keyword>
<dbReference type="EMBL" id="SDOX01000145">
    <property type="protein sequence ID" value="TFJ81055.1"/>
    <property type="molecule type" value="Genomic_DNA"/>
</dbReference>
<keyword evidence="2" id="KW-0472">Membrane</keyword>
<name>A0A4D9CU16_9STRA</name>
<protein>
    <recommendedName>
        <fullName evidence="2">Prohibitin</fullName>
    </recommendedName>
</protein>
<comment type="similarity">
    <text evidence="1 2">Belongs to the prohibitin family.</text>
</comment>
<evidence type="ECO:0000313" key="4">
    <source>
        <dbReference type="EMBL" id="TFJ81055.1"/>
    </source>
</evidence>
<comment type="caution">
    <text evidence="4">The sequence shown here is derived from an EMBL/GenBank/DDBJ whole genome shotgun (WGS) entry which is preliminary data.</text>
</comment>
<dbReference type="Gene3D" id="3.30.479.30">
    <property type="entry name" value="Band 7 domain"/>
    <property type="match status" value="1"/>
</dbReference>
<feature type="domain" description="Band 7" evidence="3">
    <location>
        <begin position="25"/>
        <end position="186"/>
    </location>
</feature>
<dbReference type="GO" id="GO:0005743">
    <property type="term" value="C:mitochondrial inner membrane"/>
    <property type="evidence" value="ECO:0007669"/>
    <property type="project" value="UniProtKB-SubCell"/>
</dbReference>
<evidence type="ECO:0000256" key="1">
    <source>
        <dbReference type="ARBA" id="ARBA00009658"/>
    </source>
</evidence>
<dbReference type="OrthoDB" id="275637at2759"/>
<evidence type="ECO:0000256" key="2">
    <source>
        <dbReference type="RuleBase" id="RU366048"/>
    </source>
</evidence>
<gene>
    <name evidence="4" type="ORF">NSK_007698</name>
</gene>
<sequence length="276" mass="30286">MEALLGRVAKLGAGVAGAAFVGNNFLFNVEGGHRAVVFDRFKGVLPKPLAEGTSIVIPVLQSAFLFDVRSKPRVINSVTGTKDLQHVNISLRVLSRPVEQMLPEIFSKIGQDFDERVLPGVGNEVLKAVVAQYNAEELLSKREQISDQIRVNLIKRAREFHLILDDVSITHLTFSKEFTKAIEQKQVAEQDAERQMYIVQRADQERKAVVIRAEGEAEAAMKISKAVADFGTALIEIRRIDAARDIADILSKSRNITYLPGGQNSGLLLGLTAGQG</sequence>
<keyword evidence="5" id="KW-1185">Reference proteome</keyword>
<reference evidence="4 5" key="1">
    <citation type="submission" date="2019-01" db="EMBL/GenBank/DDBJ databases">
        <title>Nuclear Genome Assembly of the Microalgal Biofuel strain Nannochloropsis salina CCMP1776.</title>
        <authorList>
            <person name="Hovde B."/>
        </authorList>
    </citation>
    <scope>NUCLEOTIDE SEQUENCE [LARGE SCALE GENOMIC DNA]</scope>
    <source>
        <strain evidence="4 5">CCMP1776</strain>
    </source>
</reference>
<dbReference type="SMR" id="A0A4D9CU16"/>
<dbReference type="InterPro" id="IPR036013">
    <property type="entry name" value="Band_7/SPFH_dom_sf"/>
</dbReference>
<dbReference type="SMART" id="SM00244">
    <property type="entry name" value="PHB"/>
    <property type="match status" value="1"/>
</dbReference>
<dbReference type="Proteomes" id="UP000355283">
    <property type="component" value="Unassembled WGS sequence"/>
</dbReference>
<accession>A0A4D9CU16</accession>
<dbReference type="AlphaFoldDB" id="A0A4D9CU16"/>
<dbReference type="PANTHER" id="PTHR23222">
    <property type="entry name" value="PROHIBITIN"/>
    <property type="match status" value="1"/>
</dbReference>
<comment type="subcellular location">
    <subcellularLocation>
        <location evidence="2">Mitochondrion inner membrane</location>
    </subcellularLocation>
</comment>
<dbReference type="PRINTS" id="PR00679">
    <property type="entry name" value="PROHIBITIN"/>
</dbReference>
<keyword evidence="2" id="KW-0999">Mitochondrion inner membrane</keyword>
<dbReference type="FunFam" id="3.30.479.30:FF:000001">
    <property type="entry name" value="Prohibitin 2"/>
    <property type="match status" value="1"/>
</dbReference>